<dbReference type="EMBL" id="LBDA02000104">
    <property type="protein sequence ID" value="OIK23470.1"/>
    <property type="molecule type" value="Genomic_DNA"/>
</dbReference>
<accession>A0A1J4PTM8</accession>
<keyword evidence="3" id="KW-1185">Reference proteome</keyword>
<name>A0A1J4PTM8_9ACTN</name>
<evidence type="ECO:0000256" key="1">
    <source>
        <dbReference type="SAM" id="SignalP"/>
    </source>
</evidence>
<feature type="signal peptide" evidence="1">
    <location>
        <begin position="1"/>
        <end position="18"/>
    </location>
</feature>
<feature type="chain" id="PRO_5009631801" evidence="1">
    <location>
        <begin position="19"/>
        <end position="196"/>
    </location>
</feature>
<dbReference type="AlphaFoldDB" id="A0A1J4PTM8"/>
<keyword evidence="1" id="KW-0732">Signal</keyword>
<evidence type="ECO:0000313" key="3">
    <source>
        <dbReference type="Proteomes" id="UP000034838"/>
    </source>
</evidence>
<evidence type="ECO:0000313" key="2">
    <source>
        <dbReference type="EMBL" id="OIK23470.1"/>
    </source>
</evidence>
<gene>
    <name evidence="2" type="ORF">VT52_032250</name>
</gene>
<organism evidence="2 3">
    <name type="scientific">Streptomyces malaysiense</name>
    <dbReference type="NCBI Taxonomy" id="1428626"/>
    <lineage>
        <taxon>Bacteria</taxon>
        <taxon>Bacillati</taxon>
        <taxon>Actinomycetota</taxon>
        <taxon>Actinomycetes</taxon>
        <taxon>Kitasatosporales</taxon>
        <taxon>Streptomycetaceae</taxon>
        <taxon>Streptomyces</taxon>
    </lineage>
</organism>
<sequence length="196" mass="22153">MVSAAFFATTFLTTPALAAPAVGRPAGATRQAAPRAQTSLRSTDRVLYDVDFFVGERVGAKDVRKLKLKPKKAWDELHRCFNCSFPVDGAPKKFPSENQYIKLKACGIGHFGCKNAPVRYHKSNSYPYTWFFLAQKGHFDGKDSMVRFRFYDDKQGFLHLKVYATVTHPTIPDGVNKEFATMKWRAFAHILGMHLE</sequence>
<reference evidence="2" key="1">
    <citation type="submission" date="2016-10" db="EMBL/GenBank/DDBJ databases">
        <title>Genome sequence of Streptomyces malaysiense MUSC 136.</title>
        <authorList>
            <person name="Lee L.-H."/>
            <person name="Ser H.-L."/>
        </authorList>
    </citation>
    <scope>NUCLEOTIDE SEQUENCE [LARGE SCALE GENOMIC DNA]</scope>
    <source>
        <strain evidence="2">MUSC 136</strain>
    </source>
</reference>
<proteinExistence type="predicted"/>
<protein>
    <submittedName>
        <fullName evidence="2">Uncharacterized protein</fullName>
    </submittedName>
</protein>
<dbReference type="Proteomes" id="UP000034838">
    <property type="component" value="Unassembled WGS sequence"/>
</dbReference>
<comment type="caution">
    <text evidence="2">The sequence shown here is derived from an EMBL/GenBank/DDBJ whole genome shotgun (WGS) entry which is preliminary data.</text>
</comment>